<evidence type="ECO:0007829" key="10">
    <source>
        <dbReference type="PDB" id="3RPW"/>
    </source>
</evidence>
<accession>Q6N0W2</accession>
<dbReference type="PANTHER" id="PTHR30006:SF3">
    <property type="entry name" value="THIAMINE-BINDING PERIPLASMIC PROTEIN"/>
    <property type="match status" value="1"/>
</dbReference>
<dbReference type="EMBL" id="CP116810">
    <property type="protein sequence ID" value="WCL94853.1"/>
    <property type="molecule type" value="Genomic_DNA"/>
</dbReference>
<dbReference type="GeneID" id="66895800"/>
<dbReference type="Pfam" id="PF13416">
    <property type="entry name" value="SBP_bac_8"/>
    <property type="match status" value="1"/>
</dbReference>
<feature type="chain" id="PRO_5044488530" evidence="6">
    <location>
        <begin position="28"/>
        <end position="362"/>
    </location>
</feature>
<organism evidence="7">
    <name type="scientific">Rhodopseudomonas palustris (strain ATCC BAA-98 / CGA009)</name>
    <dbReference type="NCBI Taxonomy" id="258594"/>
    <lineage>
        <taxon>Bacteria</taxon>
        <taxon>Pseudomonadati</taxon>
        <taxon>Pseudomonadota</taxon>
        <taxon>Alphaproteobacteria</taxon>
        <taxon>Hyphomicrobiales</taxon>
        <taxon>Nitrobacteraceae</taxon>
        <taxon>Rhodopseudomonas</taxon>
    </lineage>
</organism>
<evidence type="ECO:0000256" key="6">
    <source>
        <dbReference type="SAM" id="SignalP"/>
    </source>
</evidence>
<evidence type="ECO:0000256" key="2">
    <source>
        <dbReference type="ARBA" id="ARBA00008520"/>
    </source>
</evidence>
<dbReference type="Gene3D" id="3.40.190.10">
    <property type="entry name" value="Periplasmic binding protein-like II"/>
    <property type="match status" value="2"/>
</dbReference>
<dbReference type="PhylomeDB" id="Q6N0W2"/>
<dbReference type="AlphaFoldDB" id="Q6N0W2"/>
<evidence type="ECO:0000313" key="7">
    <source>
        <dbReference type="EMBL" id="CAE30088.1"/>
    </source>
</evidence>
<keyword evidence="10" id="KW-0002">3D-structure</keyword>
<evidence type="ECO:0000256" key="1">
    <source>
        <dbReference type="ARBA" id="ARBA00004418"/>
    </source>
</evidence>
<dbReference type="PANTHER" id="PTHR30006">
    <property type="entry name" value="THIAMINE-BINDING PERIPLASMIC PROTEIN-RELATED"/>
    <property type="match status" value="1"/>
</dbReference>
<dbReference type="RefSeq" id="WP_011160180.1">
    <property type="nucleotide sequence ID" value="NZ_CP116810.1"/>
</dbReference>
<keyword evidence="3" id="KW-0813">Transport</keyword>
<sequence length="362" mass="39941">MLGLKRFRLPALASAAFIALGAGTAAAQSNVVIMQDPGGGYGDALRKVMYDPFEKETGIKVVTVQEARSGPRIKAQAEAGKAQWDLTFIFDQETKLLGDCCLADIDYSKLSESAHKTLAAMPDNLKRKKGVALQVIGVGLVYNKDKFKGDKAPQTWADFWDVKKFPGRRCMPAWPRFTFEAALMADGVTKDKLYPIDMDRALKKLKEIKPHVVKWWTTAAQPPQLILDGEADMCLAYTGSMSKLALEGAPIDLTFNQGFVYYDFFSIPKGAPNYDNALKLLSWRLDPKRAAQLTSTFPVALPSKVVFDAATDKNIARYWANNPENVAKAIEWSPDFWGAPSPAGNSTNEEYGQEKLNAMLAQ</sequence>
<feature type="disulfide bond" evidence="10">
    <location>
        <begin position="100"/>
        <end position="101"/>
    </location>
</feature>
<dbReference type="GO" id="GO:0030976">
    <property type="term" value="F:thiamine pyrophosphate binding"/>
    <property type="evidence" value="ECO:0007669"/>
    <property type="project" value="TreeGrafter"/>
</dbReference>
<dbReference type="SMR" id="Q6N0W2"/>
<dbReference type="SUPFAM" id="SSF53850">
    <property type="entry name" value="Periplasmic binding protein-like II"/>
    <property type="match status" value="1"/>
</dbReference>
<comment type="subcellular location">
    <subcellularLocation>
        <location evidence="1">Periplasm</location>
    </subcellularLocation>
</comment>
<reference evidence="8" key="1">
    <citation type="submission" date="2003-07" db="EMBL/GenBank/DDBJ databases">
        <authorList>
            <consortium name="Rhodopseudomonas genome consortium"/>
            <person name="Larimer F."/>
            <person name="Harwood C."/>
        </authorList>
    </citation>
    <scope>NUCLEOTIDE SEQUENCE</scope>
    <source>
        <strain evidence="8">CGA009</strain>
    </source>
</reference>
<dbReference type="eggNOG" id="COG0687">
    <property type="taxonomic scope" value="Bacteria"/>
</dbReference>
<dbReference type="PDB" id="3RPW">
    <property type="method" value="X-ray"/>
    <property type="resolution" value="1.65 A"/>
    <property type="chains" value="A=1-362"/>
</dbReference>
<dbReference type="EMBL" id="BX572608">
    <property type="protein sequence ID" value="CAE30088.1"/>
    <property type="molecule type" value="Genomic_DNA"/>
</dbReference>
<evidence type="ECO:0000313" key="9">
    <source>
        <dbReference type="Proteomes" id="UP000001426"/>
    </source>
</evidence>
<proteinExistence type="evidence at protein level"/>
<name>Q6N0W2_RHOPA</name>
<keyword evidence="4 6" id="KW-0732">Signal</keyword>
<dbReference type="CDD" id="cd13523">
    <property type="entry name" value="PBP2_polyamines"/>
    <property type="match status" value="1"/>
</dbReference>
<evidence type="ECO:0000256" key="4">
    <source>
        <dbReference type="ARBA" id="ARBA00022729"/>
    </source>
</evidence>
<dbReference type="GO" id="GO:0030975">
    <property type="term" value="F:thiamine binding"/>
    <property type="evidence" value="ECO:0007669"/>
    <property type="project" value="TreeGrafter"/>
</dbReference>
<protein>
    <submittedName>
        <fullName evidence="8">Extracellular solute-binding protein</fullName>
    </submittedName>
    <submittedName>
        <fullName evidence="7">Possible ABC transporter binding protein component</fullName>
    </submittedName>
</protein>
<dbReference type="HOGENOM" id="CLU_026974_8_0_5"/>
<reference evidence="8" key="4">
    <citation type="submission" date="2022-12" db="EMBL/GenBank/DDBJ databases">
        <title>Complete genome sequence of Rhodopseudomonas palustris CGA0092 and corrections to the R. palustris CGA009 genome sequence.</title>
        <authorList>
            <person name="Mazny B.R."/>
            <person name="Sheff O.F."/>
            <person name="LaSarre B."/>
            <person name="McKinlay A."/>
            <person name="McKinlay J.B."/>
        </authorList>
    </citation>
    <scope>NUCLEOTIDE SEQUENCE</scope>
    <source>
        <strain evidence="8">CGA009</strain>
    </source>
</reference>
<dbReference type="KEGG" id="rpa:TX73_024135"/>
<gene>
    <name evidence="7" type="ordered locus">RPA4648</name>
    <name evidence="8" type="ORF">TX73_024135</name>
</gene>
<dbReference type="GO" id="GO:0030288">
    <property type="term" value="C:outer membrane-bounded periplasmic space"/>
    <property type="evidence" value="ECO:0007669"/>
    <property type="project" value="TreeGrafter"/>
</dbReference>
<reference evidence="7 9" key="2">
    <citation type="journal article" date="2004" name="Nat. Biotechnol.">
        <title>Complete genome sequence of the metabolically versatile photosynthetic bacterium Rhodopseudomonas palustris.</title>
        <authorList>
            <person name="Larimer F.W."/>
            <person name="Chain P."/>
            <person name="Hauser L."/>
            <person name="Lamerdin J."/>
            <person name="Malfatti S."/>
            <person name="Do L."/>
            <person name="Land M.L."/>
            <person name="Pelletier D.A."/>
            <person name="Beatty J.T."/>
            <person name="Lang A.S."/>
            <person name="Tabita F.R."/>
            <person name="Gibson J.L."/>
            <person name="Hanson T.E."/>
            <person name="Bobst C."/>
            <person name="Torres J.L."/>
            <person name="Peres C."/>
            <person name="Harrison F.H."/>
            <person name="Gibson J."/>
            <person name="Harwood C.S."/>
        </authorList>
    </citation>
    <scope>NUCLEOTIDE SEQUENCE [LARGE SCALE GENOMIC DNA]</scope>
    <source>
        <strain evidence="9">ATCC BAA-98 / CGA009</strain>
        <strain evidence="7">CGA009</strain>
    </source>
</reference>
<keyword evidence="5" id="KW-0574">Periplasm</keyword>
<feature type="signal peptide" evidence="6">
    <location>
        <begin position="1"/>
        <end position="27"/>
    </location>
</feature>
<dbReference type="InterPro" id="IPR006059">
    <property type="entry name" value="SBP"/>
</dbReference>
<dbReference type="GO" id="GO:0015888">
    <property type="term" value="P:thiamine transport"/>
    <property type="evidence" value="ECO:0007669"/>
    <property type="project" value="TreeGrafter"/>
</dbReference>
<evidence type="ECO:0000256" key="5">
    <source>
        <dbReference type="ARBA" id="ARBA00022764"/>
    </source>
</evidence>
<evidence type="ECO:0000256" key="3">
    <source>
        <dbReference type="ARBA" id="ARBA00022448"/>
    </source>
</evidence>
<keyword evidence="9" id="KW-1185">Reference proteome</keyword>
<evidence type="ECO:0000313" key="8">
    <source>
        <dbReference type="EMBL" id="WCL94853.1"/>
    </source>
</evidence>
<reference evidence="10" key="3">
    <citation type="journal article" date="2013" name="Proteins">
        <title>Structural and functional characterization of solute binding proteins for aromatic compounds derived from lignin: p-coumaric acid and related aromatic acids.</title>
        <authorList>
            <person name="Tan K."/>
            <person name="Chang C."/>
            <person name="Cuff M."/>
            <person name="Osipiuk J."/>
            <person name="Landorf E."/>
            <person name="Mack J.C."/>
            <person name="Zerbs S."/>
            <person name="Joachimiak A."/>
            <person name="Collart F.R."/>
        </authorList>
    </citation>
    <scope>X-RAY CRYSTALLOGRAPHY (1.65 ANGSTROMS)</scope>
    <scope>DISULFIDE BONDS</scope>
</reference>
<dbReference type="STRING" id="258594.RPA4648"/>
<comment type="similarity">
    <text evidence="2">Belongs to the bacterial solute-binding protein 1 family.</text>
</comment>
<dbReference type="Proteomes" id="UP000001426">
    <property type="component" value="Chromosome"/>
</dbReference>
<dbReference type="PDBsum" id="3RPW"/>